<evidence type="ECO:0000313" key="2">
    <source>
        <dbReference type="Ensembl" id="ENSTGUP00000032037.1"/>
    </source>
</evidence>
<dbReference type="InterPro" id="IPR056396">
    <property type="entry name" value="HEAT_SCC3-SA"/>
</dbReference>
<dbReference type="GeneTree" id="ENSGT00940000170871"/>
<organism evidence="2 3">
    <name type="scientific">Taeniopygia guttata</name>
    <name type="common">Zebra finch</name>
    <name type="synonym">Poephila guttata</name>
    <dbReference type="NCBI Taxonomy" id="59729"/>
    <lineage>
        <taxon>Eukaryota</taxon>
        <taxon>Metazoa</taxon>
        <taxon>Chordata</taxon>
        <taxon>Craniata</taxon>
        <taxon>Vertebrata</taxon>
        <taxon>Euteleostomi</taxon>
        <taxon>Archelosauria</taxon>
        <taxon>Archosauria</taxon>
        <taxon>Dinosauria</taxon>
        <taxon>Saurischia</taxon>
        <taxon>Theropoda</taxon>
        <taxon>Coelurosauria</taxon>
        <taxon>Aves</taxon>
        <taxon>Neognathae</taxon>
        <taxon>Neoaves</taxon>
        <taxon>Telluraves</taxon>
        <taxon>Australaves</taxon>
        <taxon>Passeriformes</taxon>
        <taxon>Passeroidea</taxon>
        <taxon>Estrildidae</taxon>
        <taxon>Estrildinae</taxon>
        <taxon>Taeniopygia</taxon>
    </lineage>
</organism>
<dbReference type="AlphaFoldDB" id="A0A674HBT8"/>
<evidence type="ECO:0000259" key="1">
    <source>
        <dbReference type="Pfam" id="PF24571"/>
    </source>
</evidence>
<name>A0A674HBT8_TAEGU</name>
<protein>
    <recommendedName>
        <fullName evidence="1">Cohesin subunit SCC3/SA HEAT-repeats domain-containing protein</fullName>
    </recommendedName>
</protein>
<accession>A0A674HBT8</accession>
<feature type="domain" description="Cohesin subunit SCC3/SA HEAT-repeats" evidence="1">
    <location>
        <begin position="17"/>
        <end position="44"/>
    </location>
</feature>
<proteinExistence type="predicted"/>
<keyword evidence="3" id="KW-1185">Reference proteome</keyword>
<reference evidence="2" key="2">
    <citation type="submission" date="2025-09" db="UniProtKB">
        <authorList>
            <consortium name="Ensembl"/>
        </authorList>
    </citation>
    <scope>IDENTIFICATION</scope>
</reference>
<dbReference type="Proteomes" id="UP000007754">
    <property type="component" value="Unplaced"/>
</dbReference>
<dbReference type="InParanoid" id="A0A674HBT8"/>
<evidence type="ECO:0000313" key="3">
    <source>
        <dbReference type="Proteomes" id="UP000007754"/>
    </source>
</evidence>
<reference evidence="2" key="1">
    <citation type="submission" date="2025-08" db="UniProtKB">
        <authorList>
            <consortium name="Ensembl"/>
        </authorList>
    </citation>
    <scope>IDENTIFICATION</scope>
</reference>
<dbReference type="Pfam" id="PF24571">
    <property type="entry name" value="HEAT_SCC3-SA"/>
    <property type="match status" value="1"/>
</dbReference>
<dbReference type="OMA" id="CAGTQLR"/>
<dbReference type="Ensembl" id="ENSTGUT00000043240.1">
    <property type="protein sequence ID" value="ENSTGUP00000032037.1"/>
    <property type="gene ID" value="ENSTGUG00000023599.1"/>
</dbReference>
<sequence>RLAGFFLHSRLHEHAAYLVDSLWDCAGSRLRDWEATTALLLQTGTSMELGRTGMDWEGLGGTGRNWE</sequence>